<accession>A0AAN6UXX8</accession>
<keyword evidence="1" id="KW-0812">Transmembrane</keyword>
<keyword evidence="1" id="KW-0472">Membrane</keyword>
<protein>
    <submittedName>
        <fullName evidence="2">Uncharacterized protein</fullName>
    </submittedName>
</protein>
<keyword evidence="3" id="KW-1185">Reference proteome</keyword>
<comment type="caution">
    <text evidence="2">The sequence shown here is derived from an EMBL/GenBank/DDBJ whole genome shotgun (WGS) entry which is preliminary data.</text>
</comment>
<evidence type="ECO:0000313" key="2">
    <source>
        <dbReference type="EMBL" id="KAK4141237.1"/>
    </source>
</evidence>
<sequence length="724" mass="77719">MALEDPNLIVAIAAFVAAIAALIFAVVQTVAALSQYVQVSSRCSPRVTGVFNLTAGFWFHVSSLSWNPQYRMPVLTLPGLRGGHSSSSLSAASASDGAMEMPMMEEGQEGKWANFAPGKNFDKDVNGYKDYGKVRVARATDKQLLKARRRVSWIPTIVLGVGAAIWTPIGLVLSAIAMCFCFPPAFCCGCVCSGGCGGEAEDAGDIAAEIAGGLMTPLTFAWKHAIRYKAVGAPQTISNAPGLESAAWCQFLINYQDAWWGHANVRWEWRLATMIPVDVYGATIETSMADLRLLAALGGMQASTEPGVLARARCGEMLTTSQHLILGRIAYYRSGRENIRPSITMDVPDKTSRYLQCIMAVQNHLHKRSARLAPIDGATLPSVVSSRKAIANLLSRPRTEFDAQIDVSLGHYANILSTPTFQSLAYALHSSAPQISTNSKQRPSGPAWTSEEVSLFLGPLGAGICGCSCLACFREWQSREEQKDRTVKMRLLIGDLSPGGRSVRLDLPDFWPALGLQAEWEVDVTTPAATGDRPATPQKKMVKIVGPFANAVYGGDGKSGHYQGSLSDAVVIETLRVCHGGCNDLARCVCGRIARVVSPTPNEQPSREAVFAVAAINTKWLGKCSAKLMGEAAESLAEWVTQADQDGKWVTGMVEKSISAAWKGEETANIFSFADEGNVDLVRIVMAATEVYLLAVRKTIGTNSIWEGPATAAFDDFGPVVLGA</sequence>
<evidence type="ECO:0000256" key="1">
    <source>
        <dbReference type="SAM" id="Phobius"/>
    </source>
</evidence>
<dbReference type="EMBL" id="MU853615">
    <property type="protein sequence ID" value="KAK4141237.1"/>
    <property type="molecule type" value="Genomic_DNA"/>
</dbReference>
<dbReference type="GeneID" id="87814633"/>
<organism evidence="2 3">
    <name type="scientific">Dichotomopilus funicola</name>
    <dbReference type="NCBI Taxonomy" id="1934379"/>
    <lineage>
        <taxon>Eukaryota</taxon>
        <taxon>Fungi</taxon>
        <taxon>Dikarya</taxon>
        <taxon>Ascomycota</taxon>
        <taxon>Pezizomycotina</taxon>
        <taxon>Sordariomycetes</taxon>
        <taxon>Sordariomycetidae</taxon>
        <taxon>Sordariales</taxon>
        <taxon>Chaetomiaceae</taxon>
        <taxon>Dichotomopilus</taxon>
    </lineage>
</organism>
<dbReference type="AlphaFoldDB" id="A0AAN6UXX8"/>
<keyword evidence="1" id="KW-1133">Transmembrane helix</keyword>
<dbReference type="Proteomes" id="UP001302676">
    <property type="component" value="Unassembled WGS sequence"/>
</dbReference>
<reference evidence="2" key="1">
    <citation type="journal article" date="2023" name="Mol. Phylogenet. Evol.">
        <title>Genome-scale phylogeny and comparative genomics of the fungal order Sordariales.</title>
        <authorList>
            <person name="Hensen N."/>
            <person name="Bonometti L."/>
            <person name="Westerberg I."/>
            <person name="Brannstrom I.O."/>
            <person name="Guillou S."/>
            <person name="Cros-Aarteil S."/>
            <person name="Calhoun S."/>
            <person name="Haridas S."/>
            <person name="Kuo A."/>
            <person name="Mondo S."/>
            <person name="Pangilinan J."/>
            <person name="Riley R."/>
            <person name="LaButti K."/>
            <person name="Andreopoulos B."/>
            <person name="Lipzen A."/>
            <person name="Chen C."/>
            <person name="Yan M."/>
            <person name="Daum C."/>
            <person name="Ng V."/>
            <person name="Clum A."/>
            <person name="Steindorff A."/>
            <person name="Ohm R.A."/>
            <person name="Martin F."/>
            <person name="Silar P."/>
            <person name="Natvig D.O."/>
            <person name="Lalanne C."/>
            <person name="Gautier V."/>
            <person name="Ament-Velasquez S.L."/>
            <person name="Kruys A."/>
            <person name="Hutchinson M.I."/>
            <person name="Powell A.J."/>
            <person name="Barry K."/>
            <person name="Miller A.N."/>
            <person name="Grigoriev I.V."/>
            <person name="Debuchy R."/>
            <person name="Gladieux P."/>
            <person name="Hiltunen Thoren M."/>
            <person name="Johannesson H."/>
        </authorList>
    </citation>
    <scope>NUCLEOTIDE SEQUENCE</scope>
    <source>
        <strain evidence="2">CBS 141.50</strain>
    </source>
</reference>
<reference evidence="2" key="2">
    <citation type="submission" date="2023-05" db="EMBL/GenBank/DDBJ databases">
        <authorList>
            <consortium name="Lawrence Berkeley National Laboratory"/>
            <person name="Steindorff A."/>
            <person name="Hensen N."/>
            <person name="Bonometti L."/>
            <person name="Westerberg I."/>
            <person name="Brannstrom I.O."/>
            <person name="Guillou S."/>
            <person name="Cros-Aarteil S."/>
            <person name="Calhoun S."/>
            <person name="Haridas S."/>
            <person name="Kuo A."/>
            <person name="Mondo S."/>
            <person name="Pangilinan J."/>
            <person name="Riley R."/>
            <person name="Labutti K."/>
            <person name="Andreopoulos B."/>
            <person name="Lipzen A."/>
            <person name="Chen C."/>
            <person name="Yanf M."/>
            <person name="Daum C."/>
            <person name="Ng V."/>
            <person name="Clum A."/>
            <person name="Ohm R."/>
            <person name="Martin F."/>
            <person name="Silar P."/>
            <person name="Natvig D."/>
            <person name="Lalanne C."/>
            <person name="Gautier V."/>
            <person name="Ament-Velasquez S.L."/>
            <person name="Kruys A."/>
            <person name="Hutchinson M.I."/>
            <person name="Powell A.J."/>
            <person name="Barry K."/>
            <person name="Miller A.N."/>
            <person name="Grigoriev I.V."/>
            <person name="Debuchy R."/>
            <person name="Gladieux P."/>
            <person name="Thoren M.H."/>
            <person name="Johannesson H."/>
        </authorList>
    </citation>
    <scope>NUCLEOTIDE SEQUENCE</scope>
    <source>
        <strain evidence="2">CBS 141.50</strain>
    </source>
</reference>
<name>A0AAN6UXX8_9PEZI</name>
<proteinExistence type="predicted"/>
<feature type="transmembrane region" description="Helical" evidence="1">
    <location>
        <begin position="153"/>
        <end position="178"/>
    </location>
</feature>
<feature type="transmembrane region" description="Helical" evidence="1">
    <location>
        <begin position="6"/>
        <end position="33"/>
    </location>
</feature>
<dbReference type="RefSeq" id="XP_062634608.1">
    <property type="nucleotide sequence ID" value="XM_062778020.1"/>
</dbReference>
<evidence type="ECO:0000313" key="3">
    <source>
        <dbReference type="Proteomes" id="UP001302676"/>
    </source>
</evidence>
<gene>
    <name evidence="2" type="ORF">C8A04DRAFT_14241</name>
</gene>